<accession>A0A4V5LX73</accession>
<dbReference type="OrthoDB" id="9796205at2"/>
<dbReference type="Proteomes" id="UP000309872">
    <property type="component" value="Unassembled WGS sequence"/>
</dbReference>
<evidence type="ECO:0000313" key="5">
    <source>
        <dbReference type="EMBL" id="TJY61429.1"/>
    </source>
</evidence>
<dbReference type="PANTHER" id="PTHR12128">
    <property type="entry name" value="DIHYDRODIPICOLINATE SYNTHASE"/>
    <property type="match status" value="1"/>
</dbReference>
<dbReference type="GO" id="GO:0008840">
    <property type="term" value="F:4-hydroxy-tetrahydrodipicolinate synthase activity"/>
    <property type="evidence" value="ECO:0007669"/>
    <property type="project" value="TreeGrafter"/>
</dbReference>
<dbReference type="EMBL" id="SUKA01000009">
    <property type="protein sequence ID" value="TJY61429.1"/>
    <property type="molecule type" value="Genomic_DNA"/>
</dbReference>
<reference evidence="5 6" key="1">
    <citation type="submission" date="2019-04" db="EMBL/GenBank/DDBJ databases">
        <title>Sphingobacterium olei sp. nov., isolated from oil-contaminated soil.</title>
        <authorList>
            <person name="Liu B."/>
        </authorList>
    </citation>
    <scope>NUCLEOTIDE SEQUENCE [LARGE SCALE GENOMIC DNA]</scope>
    <source>
        <strain evidence="5 6">Y3L14</strain>
    </source>
</reference>
<evidence type="ECO:0000256" key="4">
    <source>
        <dbReference type="PIRSR" id="PIRSR001365-1"/>
    </source>
</evidence>
<feature type="active site" description="Proton donor/acceptor" evidence="4">
    <location>
        <position position="141"/>
    </location>
</feature>
<dbReference type="SUPFAM" id="SSF51569">
    <property type="entry name" value="Aldolase"/>
    <property type="match status" value="1"/>
</dbReference>
<name>A0A4V5LX73_9SPHI</name>
<dbReference type="PIRSF" id="PIRSF001365">
    <property type="entry name" value="DHDPS"/>
    <property type="match status" value="1"/>
</dbReference>
<dbReference type="CDD" id="cd00408">
    <property type="entry name" value="DHDPS-like"/>
    <property type="match status" value="1"/>
</dbReference>
<gene>
    <name evidence="5" type="ORF">FAZ19_21245</name>
</gene>
<keyword evidence="2 3" id="KW-0456">Lyase</keyword>
<proteinExistence type="inferred from homology"/>
<dbReference type="AlphaFoldDB" id="A0A4V5LX73"/>
<feature type="active site" description="Schiff-base intermediate with substrate" evidence="4">
    <location>
        <position position="169"/>
    </location>
</feature>
<dbReference type="SMART" id="SM01130">
    <property type="entry name" value="DHDPS"/>
    <property type="match status" value="1"/>
</dbReference>
<dbReference type="InterPro" id="IPR002220">
    <property type="entry name" value="DapA-like"/>
</dbReference>
<comment type="caution">
    <text evidence="5">The sequence shown here is derived from an EMBL/GenBank/DDBJ whole genome shotgun (WGS) entry which is preliminary data.</text>
</comment>
<dbReference type="Gene3D" id="3.20.20.70">
    <property type="entry name" value="Aldolase class I"/>
    <property type="match status" value="1"/>
</dbReference>
<dbReference type="Pfam" id="PF00701">
    <property type="entry name" value="DHDPS"/>
    <property type="match status" value="1"/>
</dbReference>
<evidence type="ECO:0000256" key="3">
    <source>
        <dbReference type="PIRNR" id="PIRNR001365"/>
    </source>
</evidence>
<protein>
    <submittedName>
        <fullName evidence="5">Dihydrodipicolinate synthase family protein</fullName>
    </submittedName>
</protein>
<evidence type="ECO:0000256" key="2">
    <source>
        <dbReference type="ARBA" id="ARBA00023239"/>
    </source>
</evidence>
<evidence type="ECO:0000313" key="6">
    <source>
        <dbReference type="Proteomes" id="UP000309872"/>
    </source>
</evidence>
<dbReference type="RefSeq" id="WP_136822783.1">
    <property type="nucleotide sequence ID" value="NZ_BMJX01000009.1"/>
</dbReference>
<evidence type="ECO:0000256" key="1">
    <source>
        <dbReference type="ARBA" id="ARBA00007592"/>
    </source>
</evidence>
<dbReference type="InterPro" id="IPR013785">
    <property type="entry name" value="Aldolase_TIM"/>
</dbReference>
<keyword evidence="6" id="KW-1185">Reference proteome</keyword>
<comment type="similarity">
    <text evidence="1 3">Belongs to the DapA family.</text>
</comment>
<dbReference type="PANTHER" id="PTHR12128:SF66">
    <property type="entry name" value="4-HYDROXY-2-OXOGLUTARATE ALDOLASE, MITOCHONDRIAL"/>
    <property type="match status" value="1"/>
</dbReference>
<sequence length="313" mass="35542">MKVQNDKKFIPVMLMPFQEDEKIDYSALGELVEYYLDAGAGGLFANCLSSEMFNLSKEEMLTSVSFIVEKVRGRVPIVATGTFEDTIENQAKFVKEIYATGVDAVIVITGLLAKEHDREDTFRMNVEKLLEWTADVPLGFYECPVPYKRIMQPDFLGQLAKTGRVKYHKDTSLDMTNVEAKIRETADCADFGVYDAYMGHAVDTLKAGSAGLSCIQGNYFPEMIVWLCNNYDQAHSQDKVAQVQQFLIDHMKVMHYAYPTSAKYVLHKLGHAIQVKNRRRDIEELDNQTQRNLDSLMQKYNLLKAQLGGFVNV</sequence>
<organism evidence="5 6">
    <name type="scientific">Sphingobacterium alkalisoli</name>
    <dbReference type="NCBI Taxonomy" id="1874115"/>
    <lineage>
        <taxon>Bacteria</taxon>
        <taxon>Pseudomonadati</taxon>
        <taxon>Bacteroidota</taxon>
        <taxon>Sphingobacteriia</taxon>
        <taxon>Sphingobacteriales</taxon>
        <taxon>Sphingobacteriaceae</taxon>
        <taxon>Sphingobacterium</taxon>
    </lineage>
</organism>